<reference evidence="2" key="2">
    <citation type="submission" date="2025-08" db="UniProtKB">
        <authorList>
            <consortium name="EnsemblFungi"/>
        </authorList>
    </citation>
    <scope>IDENTIFICATION</scope>
    <source>
        <strain evidence="2">4287 / CBS 123668 / FGSC 9935 / NRRL 34936</strain>
    </source>
</reference>
<evidence type="ECO:0000313" key="3">
    <source>
        <dbReference type="Proteomes" id="UP000002489"/>
    </source>
</evidence>
<sequence>MQLLELWFMAMLDTLVEEFNALDDRGWNTNGEISSNSYIRARYLMSYVFDEVIEVALGNDAHVTLGYLQ</sequence>
<dbReference type="AlphaFoldDB" id="A0A0D2XWE9"/>
<reference evidence="3" key="1">
    <citation type="journal article" date="2012" name="Mol. Plant Microbe Interact.">
        <title>A highly conserved effector in Fusarium oxysporum is required for full virulence on Arabidopsis.</title>
        <authorList>
            <person name="Thatcher L.F."/>
            <person name="Gardiner D.M."/>
            <person name="Kazan K."/>
            <person name="Manners J."/>
        </authorList>
    </citation>
    <scope>NUCLEOTIDE SEQUENCE [LARGE SCALE GENOMIC DNA]</scope>
    <source>
        <strain evidence="3">Fo5176</strain>
    </source>
</reference>
<proteinExistence type="predicted"/>
<evidence type="ECO:0000313" key="2">
    <source>
        <dbReference type="EnsemblFungi" id="FOXG_08315P0"/>
    </source>
</evidence>
<dbReference type="EnsemblFungi" id="FOXG_08315T0">
    <property type="protein sequence ID" value="FOXG_08315P0"/>
    <property type="gene ID" value="FOXG_08315"/>
</dbReference>
<accession>A0A0D2XWE9</accession>
<dbReference type="Proteomes" id="UP000002489">
    <property type="component" value="Unassembled WGS sequence"/>
</dbReference>
<keyword evidence="1" id="KW-0732">Signal</keyword>
<feature type="signal peptide" evidence="1">
    <location>
        <begin position="1"/>
        <end position="18"/>
    </location>
</feature>
<name>A0A0D2XWE9_FUSOF</name>
<organism evidence="2 3">
    <name type="scientific">Fusarium oxysporum (strain Fo5176)</name>
    <name type="common">Fusarium vascular wilt</name>
    <dbReference type="NCBI Taxonomy" id="660025"/>
    <lineage>
        <taxon>Eukaryota</taxon>
        <taxon>Fungi</taxon>
        <taxon>Dikarya</taxon>
        <taxon>Ascomycota</taxon>
        <taxon>Pezizomycotina</taxon>
        <taxon>Sordariomycetes</taxon>
        <taxon>Hypocreomycetidae</taxon>
        <taxon>Hypocreales</taxon>
        <taxon>Nectriaceae</taxon>
        <taxon>Fusarium</taxon>
        <taxon>Fusarium oxysporum species complex</taxon>
    </lineage>
</organism>
<evidence type="ECO:0000256" key="1">
    <source>
        <dbReference type="SAM" id="SignalP"/>
    </source>
</evidence>
<protein>
    <submittedName>
        <fullName evidence="2">Uncharacterized protein</fullName>
    </submittedName>
</protein>
<feature type="chain" id="PRO_5002271024" evidence="1">
    <location>
        <begin position="19"/>
        <end position="69"/>
    </location>
</feature>